<dbReference type="InterPro" id="IPR019998">
    <property type="entry name" value="Membr_insert_YidC"/>
</dbReference>
<evidence type="ECO:0000256" key="9">
    <source>
        <dbReference type="ARBA" id="ARBA00023136"/>
    </source>
</evidence>
<proteinExistence type="inferred from homology"/>
<comment type="subunit">
    <text evidence="13">Interacts with the Sec translocase complex via SecD. Specifically interacts with transmembrane segments of nascent integral membrane proteins during membrane integration.</text>
</comment>
<protein>
    <recommendedName>
        <fullName evidence="3 13">Membrane protein insertase YidC</fullName>
    </recommendedName>
    <alternativeName>
        <fullName evidence="12 13">Foldase YidC</fullName>
    </alternativeName>
    <alternativeName>
        <fullName evidence="11 13">Membrane integrase YidC</fullName>
    </alternativeName>
    <alternativeName>
        <fullName evidence="13">Membrane protein YidC</fullName>
    </alternativeName>
</protein>
<dbReference type="Proteomes" id="UP001597264">
    <property type="component" value="Unassembled WGS sequence"/>
</dbReference>
<keyword evidence="10 13" id="KW-0143">Chaperone</keyword>
<dbReference type="PRINTS" id="PR00701">
    <property type="entry name" value="60KDINNERMP"/>
</dbReference>
<dbReference type="InterPro" id="IPR028053">
    <property type="entry name" value="Membr_insert_YidC_N"/>
</dbReference>
<comment type="similarity">
    <text evidence="2 13">Belongs to the OXA1/ALB3/YidC family. Type 1 subfamily.</text>
</comment>
<evidence type="ECO:0000256" key="3">
    <source>
        <dbReference type="ARBA" id="ARBA00015325"/>
    </source>
</evidence>
<keyword evidence="8 13" id="KW-1133">Transmembrane helix</keyword>
<evidence type="ECO:0000256" key="8">
    <source>
        <dbReference type="ARBA" id="ARBA00022989"/>
    </source>
</evidence>
<feature type="region of interest" description="Disordered" evidence="14">
    <location>
        <begin position="49"/>
        <end position="79"/>
    </location>
</feature>
<feature type="transmembrane region" description="Helical" evidence="13">
    <location>
        <begin position="520"/>
        <end position="539"/>
    </location>
</feature>
<evidence type="ECO:0000256" key="5">
    <source>
        <dbReference type="ARBA" id="ARBA00022475"/>
    </source>
</evidence>
<accession>A0ABW3U7C1</accession>
<keyword evidence="5 13" id="KW-1003">Cell membrane</keyword>
<evidence type="ECO:0000256" key="10">
    <source>
        <dbReference type="ARBA" id="ARBA00023186"/>
    </source>
</evidence>
<comment type="function">
    <text evidence="13">Required for the insertion and/or proper folding and/or complex formation of integral membrane proteins into the membrane. Involved in integration of membrane proteins that insert both dependently and independently of the Sec translocase complex, as well as at least some lipoproteins. Aids folding of multispanning membrane proteins.</text>
</comment>
<comment type="caution">
    <text evidence="17">The sequence shown here is derived from an EMBL/GenBank/DDBJ whole genome shotgun (WGS) entry which is preliminary data.</text>
</comment>
<evidence type="ECO:0000259" key="15">
    <source>
        <dbReference type="Pfam" id="PF02096"/>
    </source>
</evidence>
<dbReference type="InterPro" id="IPR028055">
    <property type="entry name" value="YidC/Oxa/ALB_C"/>
</dbReference>
<dbReference type="InterPro" id="IPR047196">
    <property type="entry name" value="YidC_ALB_C"/>
</dbReference>
<dbReference type="PANTHER" id="PTHR12428">
    <property type="entry name" value="OXA1"/>
    <property type="match status" value="1"/>
</dbReference>
<dbReference type="NCBIfam" id="NF002352">
    <property type="entry name" value="PRK01318.1-3"/>
    <property type="match status" value="1"/>
</dbReference>
<feature type="transmembrane region" description="Helical" evidence="13">
    <location>
        <begin position="375"/>
        <end position="398"/>
    </location>
</feature>
<keyword evidence="9 13" id="KW-0472">Membrane</keyword>
<keyword evidence="18" id="KW-1185">Reference proteome</keyword>
<feature type="transmembrane region" description="Helical" evidence="13">
    <location>
        <begin position="440"/>
        <end position="461"/>
    </location>
</feature>
<evidence type="ECO:0000256" key="12">
    <source>
        <dbReference type="ARBA" id="ARBA00033342"/>
    </source>
</evidence>
<comment type="caution">
    <text evidence="13">Lacks conserved residue(s) required for the propagation of feature annotation.</text>
</comment>
<evidence type="ECO:0000256" key="1">
    <source>
        <dbReference type="ARBA" id="ARBA00004429"/>
    </source>
</evidence>
<dbReference type="NCBIfam" id="TIGR03592">
    <property type="entry name" value="yidC_oxa1_cterm"/>
    <property type="match status" value="1"/>
</dbReference>
<dbReference type="Pfam" id="PF02096">
    <property type="entry name" value="60KD_IMP"/>
    <property type="match status" value="1"/>
</dbReference>
<dbReference type="CDD" id="cd19961">
    <property type="entry name" value="EcYidC-like_peri"/>
    <property type="match status" value="1"/>
</dbReference>
<evidence type="ECO:0000313" key="18">
    <source>
        <dbReference type="Proteomes" id="UP001597264"/>
    </source>
</evidence>
<evidence type="ECO:0000313" key="17">
    <source>
        <dbReference type="EMBL" id="MFD1216762.1"/>
    </source>
</evidence>
<gene>
    <name evidence="13 17" type="primary">yidC</name>
    <name evidence="17" type="ORF">ACFQ2X_09140</name>
</gene>
<dbReference type="Gene3D" id="2.70.98.90">
    <property type="match status" value="1"/>
</dbReference>
<keyword evidence="4 13" id="KW-0813">Transport</keyword>
<dbReference type="EMBL" id="JBHTLR010000008">
    <property type="protein sequence ID" value="MFD1216762.1"/>
    <property type="molecule type" value="Genomic_DNA"/>
</dbReference>
<evidence type="ECO:0000256" key="7">
    <source>
        <dbReference type="ARBA" id="ARBA00022927"/>
    </source>
</evidence>
<keyword evidence="7 13" id="KW-0653">Protein transport</keyword>
<evidence type="ECO:0000256" key="13">
    <source>
        <dbReference type="HAMAP-Rule" id="MF_01810"/>
    </source>
</evidence>
<dbReference type="PANTHER" id="PTHR12428:SF65">
    <property type="entry name" value="CYTOCHROME C OXIDASE ASSEMBLY PROTEIN COX18, MITOCHONDRIAL"/>
    <property type="match status" value="1"/>
</dbReference>
<evidence type="ECO:0000256" key="14">
    <source>
        <dbReference type="SAM" id="MobiDB-lite"/>
    </source>
</evidence>
<evidence type="ECO:0000256" key="6">
    <source>
        <dbReference type="ARBA" id="ARBA00022692"/>
    </source>
</evidence>
<evidence type="ECO:0000256" key="4">
    <source>
        <dbReference type="ARBA" id="ARBA00022448"/>
    </source>
</evidence>
<dbReference type="CDD" id="cd20070">
    <property type="entry name" value="5TM_YidC_Alb3"/>
    <property type="match status" value="1"/>
</dbReference>
<dbReference type="NCBIfam" id="TIGR03593">
    <property type="entry name" value="yidC_nterm"/>
    <property type="match status" value="1"/>
</dbReference>
<dbReference type="InterPro" id="IPR001708">
    <property type="entry name" value="YidC/ALB3/OXA1/COX18"/>
</dbReference>
<keyword evidence="6 13" id="KW-0812">Transmembrane</keyword>
<comment type="subcellular location">
    <subcellularLocation>
        <location evidence="1">Cell inner membrane</location>
        <topology evidence="1">Multi-pass membrane protein</topology>
    </subcellularLocation>
    <subcellularLocation>
        <location evidence="13">Cell membrane</location>
        <topology evidence="13">Multi-pass membrane protein</topology>
    </subcellularLocation>
</comment>
<organism evidence="17 18">
    <name type="scientific">Microbulbifer celer</name>
    <dbReference type="NCBI Taxonomy" id="435905"/>
    <lineage>
        <taxon>Bacteria</taxon>
        <taxon>Pseudomonadati</taxon>
        <taxon>Pseudomonadota</taxon>
        <taxon>Gammaproteobacteria</taxon>
        <taxon>Cellvibrionales</taxon>
        <taxon>Microbulbiferaceae</taxon>
        <taxon>Microbulbifer</taxon>
    </lineage>
</organism>
<evidence type="ECO:0000256" key="11">
    <source>
        <dbReference type="ARBA" id="ARBA00033245"/>
    </source>
</evidence>
<dbReference type="Pfam" id="PF14849">
    <property type="entry name" value="YidC_periplas"/>
    <property type="match status" value="1"/>
</dbReference>
<name>A0ABW3U7C1_9GAMM</name>
<dbReference type="HAMAP" id="MF_01810">
    <property type="entry name" value="YidC_type1"/>
    <property type="match status" value="1"/>
</dbReference>
<evidence type="ECO:0000256" key="2">
    <source>
        <dbReference type="ARBA" id="ARBA00010527"/>
    </source>
</evidence>
<reference evidence="18" key="1">
    <citation type="journal article" date="2019" name="Int. J. Syst. Evol. Microbiol.">
        <title>The Global Catalogue of Microorganisms (GCM) 10K type strain sequencing project: providing services to taxonomists for standard genome sequencing and annotation.</title>
        <authorList>
            <consortium name="The Broad Institute Genomics Platform"/>
            <consortium name="The Broad Institute Genome Sequencing Center for Infectious Disease"/>
            <person name="Wu L."/>
            <person name="Ma J."/>
        </authorList>
    </citation>
    <scope>NUCLEOTIDE SEQUENCE [LARGE SCALE GENOMIC DNA]</scope>
    <source>
        <strain evidence="18">CCUG 54356</strain>
    </source>
</reference>
<feature type="domain" description="Membrane insertase YidC N-terminal" evidence="16">
    <location>
        <begin position="89"/>
        <end position="362"/>
    </location>
</feature>
<evidence type="ECO:0000259" key="16">
    <source>
        <dbReference type="Pfam" id="PF14849"/>
    </source>
</evidence>
<dbReference type="InterPro" id="IPR038221">
    <property type="entry name" value="YidC_periplasmic_sf"/>
</dbReference>
<feature type="domain" description="Membrane insertase YidC/Oxa/ALB C-terminal" evidence="15">
    <location>
        <begin position="375"/>
        <end position="553"/>
    </location>
</feature>
<sequence>MDWQRYTLVGGIAAVLLALIFQWNEFQERHAPEIDQTTVVHHEGGKGVEAETLPSGQAGNNADGVPDAASGQSESGLPEVGAAPQTQLITVNTDVLTLLIDPKGGDIVKVALRKYYEELNTPDRPLILLNQTRSHTYIARSGLMGGKGACTAGRPQFSSDATEYALKEGQDTLTVDLKQQQNGIGFTKRFTFNRSDYLVKVSYLIDNERSKPLLAGICGDILRDDREPPVDVGIGVSPFLGAALHTSEENYFKQDFEDIAESPTNISIEGGWMAMVQHYFLSAWVPNQTERNDFHLKPVGNGLFSMGFSSPQLRVEPGQQGVVEASFYAGPKDVFRLEEISPYLDLTVDYGWLWWLAKPMFRVLNWIHENIVSNWGWSIILLTVFIKALLFPLSAAGLKSMARMRKFAPQMKKLQEQYKDNRQKLAEETMKLYRKEKINPVGGCLPLLLQMPVFIGLYWMLMETVELRHAPWILWIHDLSVKDPYFILPVFMGLSMWLMQKLQPQPTDPTQAKIMQLMPVMMTFFFLWFPAGLVLYWIANNLISIAQTWFINKQVEAATK</sequence>
<dbReference type="RefSeq" id="WP_230436868.1">
    <property type="nucleotide sequence ID" value="NZ_CP087715.1"/>
</dbReference>
<dbReference type="PRINTS" id="PR01900">
    <property type="entry name" value="YIDCPROTEIN"/>
</dbReference>